<organism evidence="2 3">
    <name type="scientific">Sphagnum jensenii</name>
    <dbReference type="NCBI Taxonomy" id="128206"/>
    <lineage>
        <taxon>Eukaryota</taxon>
        <taxon>Viridiplantae</taxon>
        <taxon>Streptophyta</taxon>
        <taxon>Embryophyta</taxon>
        <taxon>Bryophyta</taxon>
        <taxon>Sphagnophytina</taxon>
        <taxon>Sphagnopsida</taxon>
        <taxon>Sphagnales</taxon>
        <taxon>Sphagnaceae</taxon>
        <taxon>Sphagnum</taxon>
    </lineage>
</organism>
<feature type="compositionally biased region" description="Acidic residues" evidence="1">
    <location>
        <begin position="18"/>
        <end position="40"/>
    </location>
</feature>
<proteinExistence type="predicted"/>
<evidence type="ECO:0000256" key="1">
    <source>
        <dbReference type="SAM" id="MobiDB-lite"/>
    </source>
</evidence>
<feature type="region of interest" description="Disordered" evidence="1">
    <location>
        <begin position="1"/>
        <end position="64"/>
    </location>
</feature>
<feature type="compositionally biased region" description="Basic and acidic residues" evidence="1">
    <location>
        <begin position="1"/>
        <end position="17"/>
    </location>
</feature>
<name>A0ABP1BBS9_9BRYO</name>
<dbReference type="EMBL" id="OZ023703">
    <property type="protein sequence ID" value="CAK9872422.1"/>
    <property type="molecule type" value="Genomic_DNA"/>
</dbReference>
<evidence type="ECO:0000313" key="2">
    <source>
        <dbReference type="EMBL" id="CAK9872422.1"/>
    </source>
</evidence>
<sequence>MAVVHDDNSDYSNKEYEAMEEEEEEEDENEEEEDENEEEQANMREGGEHDDVASDGDDDEEGNKILSVTKKAQISINLNSAKVCKVRVFVVTFSLCAH</sequence>
<evidence type="ECO:0000313" key="3">
    <source>
        <dbReference type="Proteomes" id="UP001497522"/>
    </source>
</evidence>
<gene>
    <name evidence="2" type="ORF">CSSPJE1EN2_LOCUS15019</name>
</gene>
<reference evidence="2 3" key="1">
    <citation type="submission" date="2024-03" db="EMBL/GenBank/DDBJ databases">
        <authorList>
            <consortium name="ELIXIR-Norway"/>
            <consortium name="Elixir Norway"/>
        </authorList>
    </citation>
    <scope>NUCLEOTIDE SEQUENCE [LARGE SCALE GENOMIC DNA]</scope>
</reference>
<protein>
    <submittedName>
        <fullName evidence="2">Uncharacterized protein</fullName>
    </submittedName>
</protein>
<feature type="compositionally biased region" description="Basic and acidic residues" evidence="1">
    <location>
        <begin position="41"/>
        <end position="52"/>
    </location>
</feature>
<dbReference type="Proteomes" id="UP001497522">
    <property type="component" value="Chromosome 2"/>
</dbReference>
<keyword evidence="3" id="KW-1185">Reference proteome</keyword>
<accession>A0ABP1BBS9</accession>